<organism evidence="2 3">
    <name type="scientific">Aquipuribacter hungaricus</name>
    <dbReference type="NCBI Taxonomy" id="545624"/>
    <lineage>
        <taxon>Bacteria</taxon>
        <taxon>Bacillati</taxon>
        <taxon>Actinomycetota</taxon>
        <taxon>Actinomycetes</taxon>
        <taxon>Micrococcales</taxon>
        <taxon>Intrasporangiaceae</taxon>
        <taxon>Aquipuribacter</taxon>
    </lineage>
</organism>
<reference evidence="3" key="1">
    <citation type="journal article" date="2019" name="Int. J. Syst. Evol. Microbiol.">
        <title>The Global Catalogue of Microorganisms (GCM) 10K type strain sequencing project: providing services to taxonomists for standard genome sequencing and annotation.</title>
        <authorList>
            <consortium name="The Broad Institute Genomics Platform"/>
            <consortium name="The Broad Institute Genome Sequencing Center for Infectious Disease"/>
            <person name="Wu L."/>
            <person name="Ma J."/>
        </authorList>
    </citation>
    <scope>NUCLEOTIDE SEQUENCE [LARGE SCALE GENOMIC DNA]</scope>
    <source>
        <strain evidence="3">NCAIM B.02333</strain>
    </source>
</reference>
<sequence>MTTEQSLQRAVREVEEHVAAYGWDSPVRLFALVRTAEALQREPDLASQLPPEDAEAAAADPDHLLLVEQDELDELSAQPGGAAEGDGPAAGAAEATDALERMLGRLAWPPEVEGVALTVERLVVPPEVEALAPADPEEAVRWLGEHPRRREVRIAAGVLRDGSRACVLRIRGTALEPDEDVVTGPDLVPGLTRALASTLED</sequence>
<evidence type="ECO:0000313" key="3">
    <source>
        <dbReference type="Proteomes" id="UP001595685"/>
    </source>
</evidence>
<dbReference type="EMBL" id="JBHRWW010000023">
    <property type="protein sequence ID" value="MFC3690433.1"/>
    <property type="molecule type" value="Genomic_DNA"/>
</dbReference>
<dbReference type="InterPro" id="IPR047681">
    <property type="entry name" value="PPA1309-like"/>
</dbReference>
<accession>A0ABV7WPG7</accession>
<dbReference type="RefSeq" id="WP_340291610.1">
    <property type="nucleotide sequence ID" value="NZ_JBBEOI010000044.1"/>
</dbReference>
<protein>
    <submittedName>
        <fullName evidence="2">PPA1309 family protein</fullName>
    </submittedName>
</protein>
<feature type="region of interest" description="Disordered" evidence="1">
    <location>
        <begin position="42"/>
        <end position="62"/>
    </location>
</feature>
<dbReference type="NCBIfam" id="NF040618">
    <property type="entry name" value="PPA1309_fam"/>
    <property type="match status" value="1"/>
</dbReference>
<evidence type="ECO:0000313" key="2">
    <source>
        <dbReference type="EMBL" id="MFC3690433.1"/>
    </source>
</evidence>
<dbReference type="Proteomes" id="UP001595685">
    <property type="component" value="Unassembled WGS sequence"/>
</dbReference>
<evidence type="ECO:0000256" key="1">
    <source>
        <dbReference type="SAM" id="MobiDB-lite"/>
    </source>
</evidence>
<proteinExistence type="predicted"/>
<feature type="region of interest" description="Disordered" evidence="1">
    <location>
        <begin position="75"/>
        <end position="94"/>
    </location>
</feature>
<name>A0ABV7WPG7_9MICO</name>
<gene>
    <name evidence="2" type="ORF">ACFOLH_18950</name>
</gene>
<keyword evidence="3" id="KW-1185">Reference proteome</keyword>
<comment type="caution">
    <text evidence="2">The sequence shown here is derived from an EMBL/GenBank/DDBJ whole genome shotgun (WGS) entry which is preliminary data.</text>
</comment>